<dbReference type="PANTHER" id="PTHR34989">
    <property type="entry name" value="PROTEIN HDED"/>
    <property type="match status" value="1"/>
</dbReference>
<feature type="transmembrane region" description="Helical" evidence="2">
    <location>
        <begin position="152"/>
        <end position="172"/>
    </location>
</feature>
<feature type="region of interest" description="Disordered" evidence="1">
    <location>
        <begin position="1"/>
        <end position="29"/>
    </location>
</feature>
<feature type="transmembrane region" description="Helical" evidence="2">
    <location>
        <begin position="120"/>
        <end position="140"/>
    </location>
</feature>
<gene>
    <name evidence="3" type="ORF">GA0061074_10594</name>
</gene>
<reference evidence="4" key="1">
    <citation type="submission" date="2016-08" db="EMBL/GenBank/DDBJ databases">
        <authorList>
            <person name="Varghese N."/>
            <person name="Submissions Spin"/>
        </authorList>
    </citation>
    <scope>NUCLEOTIDE SEQUENCE [LARGE SCALE GENOMIC DNA]</scope>
    <source>
        <strain evidence="4">R-53094</strain>
    </source>
</reference>
<dbReference type="STRING" id="1505725.GA0061074_10594"/>
<sequence length="210" mass="23498">MADLPEVKHEPNNGEEVVTSRRSTQSPQPQKPVISYFVRKLLAAAGVISIILGIFAFVFNTEWLLAVSIIFGLFSIFIAFIDLMLFSNSVYLRGAHLMSALLSAVMGLVLLFRQDFTQDFIGLVFGFWILFNATSNLAQTWVPELLIGWQRLVGLIIGAVGLVLGLFLVLFTDYSTHTMQIILGIYTDLLGIFFLLVSFFSHKNDLNTKK</sequence>
<organism evidence="3 4">
    <name type="scientific">Weissella bombi</name>
    <dbReference type="NCBI Taxonomy" id="1505725"/>
    <lineage>
        <taxon>Bacteria</taxon>
        <taxon>Bacillati</taxon>
        <taxon>Bacillota</taxon>
        <taxon>Bacilli</taxon>
        <taxon>Lactobacillales</taxon>
        <taxon>Lactobacillaceae</taxon>
        <taxon>Weissella</taxon>
    </lineage>
</organism>
<feature type="compositionally biased region" description="Basic and acidic residues" evidence="1">
    <location>
        <begin position="1"/>
        <end position="12"/>
    </location>
</feature>
<evidence type="ECO:0000256" key="1">
    <source>
        <dbReference type="SAM" id="MobiDB-lite"/>
    </source>
</evidence>
<dbReference type="PANTHER" id="PTHR34989:SF1">
    <property type="entry name" value="PROTEIN HDED"/>
    <property type="match status" value="1"/>
</dbReference>
<evidence type="ECO:0000313" key="4">
    <source>
        <dbReference type="Proteomes" id="UP000199268"/>
    </source>
</evidence>
<evidence type="ECO:0000313" key="3">
    <source>
        <dbReference type="EMBL" id="SCB94154.1"/>
    </source>
</evidence>
<dbReference type="Proteomes" id="UP000199268">
    <property type="component" value="Unassembled WGS sequence"/>
</dbReference>
<dbReference type="OrthoDB" id="2149214at2"/>
<dbReference type="Pfam" id="PF03729">
    <property type="entry name" value="DUF308"/>
    <property type="match status" value="2"/>
</dbReference>
<dbReference type="InterPro" id="IPR005325">
    <property type="entry name" value="DUF308_memb"/>
</dbReference>
<feature type="transmembrane region" description="Helical" evidence="2">
    <location>
        <begin position="65"/>
        <end position="85"/>
    </location>
</feature>
<feature type="transmembrane region" description="Helical" evidence="2">
    <location>
        <begin position="97"/>
        <end position="114"/>
    </location>
</feature>
<keyword evidence="2" id="KW-1133">Transmembrane helix</keyword>
<dbReference type="InterPro" id="IPR052712">
    <property type="entry name" value="Acid_resist_chaperone_HdeD"/>
</dbReference>
<keyword evidence="2" id="KW-0472">Membrane</keyword>
<dbReference type="EMBL" id="FMAO01000005">
    <property type="protein sequence ID" value="SCB94154.1"/>
    <property type="molecule type" value="Genomic_DNA"/>
</dbReference>
<name>A0A1C4AHM2_9LACO</name>
<keyword evidence="4" id="KW-1185">Reference proteome</keyword>
<keyword evidence="2" id="KW-0812">Transmembrane</keyword>
<dbReference type="RefSeq" id="WP_092462415.1">
    <property type="nucleotide sequence ID" value="NZ_BJEE01000005.1"/>
</dbReference>
<accession>A0A1C4AHM2</accession>
<proteinExistence type="predicted"/>
<protein>
    <submittedName>
        <fullName evidence="3">Uncharacterized membrane protein HdeD, DUF308 family</fullName>
    </submittedName>
</protein>
<feature type="transmembrane region" description="Helical" evidence="2">
    <location>
        <begin position="178"/>
        <end position="200"/>
    </location>
</feature>
<dbReference type="AlphaFoldDB" id="A0A1C4AHM2"/>
<feature type="transmembrane region" description="Helical" evidence="2">
    <location>
        <begin position="41"/>
        <end position="59"/>
    </location>
</feature>
<evidence type="ECO:0000256" key="2">
    <source>
        <dbReference type="SAM" id="Phobius"/>
    </source>
</evidence>
<dbReference type="GO" id="GO:0005886">
    <property type="term" value="C:plasma membrane"/>
    <property type="evidence" value="ECO:0007669"/>
    <property type="project" value="TreeGrafter"/>
</dbReference>